<dbReference type="EMBL" id="KZ667051">
    <property type="protein sequence ID" value="PPR92566.1"/>
    <property type="molecule type" value="Genomic_DNA"/>
</dbReference>
<proteinExistence type="inferred from homology"/>
<sequence length="734" mass="81236">MVELGKLLLSHQPSLSIHILIATPPYQAESTAPYIAAVSSTIPSIVFHKLPKVTLLPSTDVTHHEFLTFEVLRLSNPNVHETLLSISKDYKVHAFTMDFFCTVAFKVAVDLSIPPYFFYTSGVATLSSFFYLQTLHNNTTKSFKELNLLLNIPGVPPVPSADMPKPVLGRNDQVYHIFINNSMYLPKSAGIIINSFESLEPRAIKAIRDGLCVPDGPTPPLYCIGPLIADVDRRSGARSNAAGEGAPNDCLMWLDKQPSKSVVFLCFGSLGLFSAQQLQEIAEGLERSEQRFLWVVRNPPSENLTMVELGKLLLSHRPSLSIHILIATPPYQAESTAPYIAAVSSTIPSIVFHKLPKVTLLPSTDVTHHEFLTFEVLRLSNPNVHETLLSISKDYKVHAFTMDFFCTVAFKVAVDLSIPPYFFYTSGVATLSSFFYLQTLHNNTTKSFKELNLLLNIPGVPPVPSADMPKPVLGRNDQVYHIFINNSMYLPKSAGIIINSFESLEPRAIKAIRDGLCVPDGPTPPLYCIGPLIADVDRRSGARSNAAGEGAPNDCLMWLDKQPSKSVVFLCFGSLGLFSAQQLQEIAEGLERSEQRFLWVVRNPPSENLSVAIKEQSEPDLNALLPMGFLERTKERGKVVKSWAPQVTVLNHDSIGGFVTHCGWNSVLESVCAGVPMVAWPLYAEQRFNRVLLVEEMKIALPMVESETGFVDSSEVEKRVREFGNKVKWLGSEP</sequence>
<dbReference type="PANTHER" id="PTHR48048:SF30">
    <property type="entry name" value="GLYCOSYLTRANSFERASE"/>
    <property type="match status" value="1"/>
</dbReference>
<gene>
    <name evidence="4" type="ORF">GOBAR_AA28111</name>
</gene>
<dbReference type="AlphaFoldDB" id="A0A2P5WN85"/>
<dbReference type="FunFam" id="3.40.50.2000:FF:000095">
    <property type="entry name" value="Glycosyltransferase"/>
    <property type="match status" value="2"/>
</dbReference>
<dbReference type="Gene3D" id="3.40.50.2000">
    <property type="entry name" value="Glycogen Phosphorylase B"/>
    <property type="match status" value="4"/>
</dbReference>
<dbReference type="OrthoDB" id="5835829at2759"/>
<comment type="similarity">
    <text evidence="1">Belongs to the UDP-glycosyltransferase family.</text>
</comment>
<dbReference type="Pfam" id="PF00201">
    <property type="entry name" value="UDPGT"/>
    <property type="match status" value="1"/>
</dbReference>
<protein>
    <submittedName>
        <fullName evidence="4">Uncharacterized protein</fullName>
    </submittedName>
</protein>
<dbReference type="InterPro" id="IPR050481">
    <property type="entry name" value="UDP-glycosyltransf_plant"/>
</dbReference>
<reference evidence="4 5" key="1">
    <citation type="submission" date="2015-01" db="EMBL/GenBank/DDBJ databases">
        <title>Genome of allotetraploid Gossypium barbadense reveals genomic plasticity and fiber elongation in cotton evolution.</title>
        <authorList>
            <person name="Chen X."/>
            <person name="Liu X."/>
            <person name="Zhao B."/>
            <person name="Zheng H."/>
            <person name="Hu Y."/>
            <person name="Lu G."/>
            <person name="Yang C."/>
            <person name="Chen J."/>
            <person name="Shan C."/>
            <person name="Zhang L."/>
            <person name="Zhou Y."/>
            <person name="Wang L."/>
            <person name="Guo W."/>
            <person name="Bai Y."/>
            <person name="Ruan J."/>
            <person name="Shangguan X."/>
            <person name="Mao Y."/>
            <person name="Jiang J."/>
            <person name="Zhu Y."/>
            <person name="Lei J."/>
            <person name="Kang H."/>
            <person name="Chen S."/>
            <person name="He X."/>
            <person name="Wang R."/>
            <person name="Wang Y."/>
            <person name="Chen J."/>
            <person name="Wang L."/>
            <person name="Yu S."/>
            <person name="Wang B."/>
            <person name="Wei J."/>
            <person name="Song S."/>
            <person name="Lu X."/>
            <person name="Gao Z."/>
            <person name="Gu W."/>
            <person name="Deng X."/>
            <person name="Ma D."/>
            <person name="Wang S."/>
            <person name="Liang W."/>
            <person name="Fang L."/>
            <person name="Cai C."/>
            <person name="Zhu X."/>
            <person name="Zhou B."/>
            <person name="Zhang Y."/>
            <person name="Chen Z."/>
            <person name="Xu S."/>
            <person name="Zhu R."/>
            <person name="Wang S."/>
            <person name="Zhang T."/>
            <person name="Zhao G."/>
        </authorList>
    </citation>
    <scope>NUCLEOTIDE SEQUENCE [LARGE SCALE GENOMIC DNA]</scope>
    <source>
        <strain evidence="5">cv. Xinhai21</strain>
        <tissue evidence="4">Leaf</tissue>
    </source>
</reference>
<evidence type="ECO:0000256" key="3">
    <source>
        <dbReference type="ARBA" id="ARBA00022679"/>
    </source>
</evidence>
<dbReference type="InterPro" id="IPR002213">
    <property type="entry name" value="UDP_glucos_trans"/>
</dbReference>
<dbReference type="FunFam" id="3.40.50.2000:FF:000020">
    <property type="entry name" value="Glycosyltransferase"/>
    <property type="match status" value="1"/>
</dbReference>
<keyword evidence="3" id="KW-0808">Transferase</keyword>
<accession>A0A2P5WN85</accession>
<dbReference type="SUPFAM" id="SSF53756">
    <property type="entry name" value="UDP-Glycosyltransferase/glycogen phosphorylase"/>
    <property type="match status" value="2"/>
</dbReference>
<evidence type="ECO:0000313" key="5">
    <source>
        <dbReference type="Proteomes" id="UP000239757"/>
    </source>
</evidence>
<dbReference type="CDD" id="cd03784">
    <property type="entry name" value="GT1_Gtf-like"/>
    <property type="match status" value="1"/>
</dbReference>
<dbReference type="InterPro" id="IPR035595">
    <property type="entry name" value="UDP_glycos_trans_CS"/>
</dbReference>
<dbReference type="PROSITE" id="PS00375">
    <property type="entry name" value="UDPGT"/>
    <property type="match status" value="1"/>
</dbReference>
<evidence type="ECO:0000313" key="4">
    <source>
        <dbReference type="EMBL" id="PPR92566.1"/>
    </source>
</evidence>
<name>A0A2P5WN85_GOSBA</name>
<evidence type="ECO:0000256" key="2">
    <source>
        <dbReference type="ARBA" id="ARBA00022676"/>
    </source>
</evidence>
<organism evidence="4 5">
    <name type="scientific">Gossypium barbadense</name>
    <name type="common">Sea Island cotton</name>
    <name type="synonym">Hibiscus barbadensis</name>
    <dbReference type="NCBI Taxonomy" id="3634"/>
    <lineage>
        <taxon>Eukaryota</taxon>
        <taxon>Viridiplantae</taxon>
        <taxon>Streptophyta</taxon>
        <taxon>Embryophyta</taxon>
        <taxon>Tracheophyta</taxon>
        <taxon>Spermatophyta</taxon>
        <taxon>Magnoliopsida</taxon>
        <taxon>eudicotyledons</taxon>
        <taxon>Gunneridae</taxon>
        <taxon>Pentapetalae</taxon>
        <taxon>rosids</taxon>
        <taxon>malvids</taxon>
        <taxon>Malvales</taxon>
        <taxon>Malvaceae</taxon>
        <taxon>Malvoideae</taxon>
        <taxon>Gossypium</taxon>
    </lineage>
</organism>
<dbReference type="Proteomes" id="UP000239757">
    <property type="component" value="Unassembled WGS sequence"/>
</dbReference>
<evidence type="ECO:0000256" key="1">
    <source>
        <dbReference type="ARBA" id="ARBA00009995"/>
    </source>
</evidence>
<keyword evidence="2" id="KW-0328">Glycosyltransferase</keyword>
<dbReference type="PANTHER" id="PTHR48048">
    <property type="entry name" value="GLYCOSYLTRANSFERASE"/>
    <property type="match status" value="1"/>
</dbReference>
<dbReference type="GO" id="GO:0035251">
    <property type="term" value="F:UDP-glucosyltransferase activity"/>
    <property type="evidence" value="ECO:0007669"/>
    <property type="project" value="InterPro"/>
</dbReference>